<evidence type="ECO:0008006" key="3">
    <source>
        <dbReference type="Google" id="ProtNLM"/>
    </source>
</evidence>
<proteinExistence type="predicted"/>
<accession>A0A9W8JAQ7</accession>
<feature type="non-terminal residue" evidence="1">
    <location>
        <position position="250"/>
    </location>
</feature>
<protein>
    <recommendedName>
        <fullName evidence="3">BTB domain-containing protein</fullName>
    </recommendedName>
</protein>
<name>A0A9W8JAQ7_9AGAR</name>
<dbReference type="OrthoDB" id="3199068at2759"/>
<reference evidence="1" key="1">
    <citation type="submission" date="2022-06" db="EMBL/GenBank/DDBJ databases">
        <title>Genome Sequence of Candolleomyces eurysporus.</title>
        <authorList>
            <person name="Buettner E."/>
        </authorList>
    </citation>
    <scope>NUCLEOTIDE SEQUENCE</scope>
    <source>
        <strain evidence="1">VTCC 930004</strain>
    </source>
</reference>
<dbReference type="EMBL" id="JANBPK010000807">
    <property type="protein sequence ID" value="KAJ2931471.1"/>
    <property type="molecule type" value="Genomic_DNA"/>
</dbReference>
<comment type="caution">
    <text evidence="1">The sequence shown here is derived from an EMBL/GenBank/DDBJ whole genome shotgun (WGS) entry which is preliminary data.</text>
</comment>
<dbReference type="AlphaFoldDB" id="A0A9W8JAQ7"/>
<sequence>MSTGLKDDSVESQKACPGPTGKEELYYWDTVCFSVEGRIFKVPRQHFIVGSEYFANKYLRPQAYQEGDPRGSEIATFDPDALVTLKGISATAFRTFLKLLFPSLTSTLTLTLTKSEWLTTLSLSTTWHFLQFRELAIQQLGPHLTDPIELVKSGRENFVCAWVMDGYDALVRRNGTISERESEEIGHLTTVRIYLVRGALGKGDGPRYSSELSVFNEIHLKFGEELRILGAAEKKFKIKTCPKSRKRIRI</sequence>
<keyword evidence="2" id="KW-1185">Reference proteome</keyword>
<organism evidence="1 2">
    <name type="scientific">Candolleomyces eurysporus</name>
    <dbReference type="NCBI Taxonomy" id="2828524"/>
    <lineage>
        <taxon>Eukaryota</taxon>
        <taxon>Fungi</taxon>
        <taxon>Dikarya</taxon>
        <taxon>Basidiomycota</taxon>
        <taxon>Agaricomycotina</taxon>
        <taxon>Agaricomycetes</taxon>
        <taxon>Agaricomycetidae</taxon>
        <taxon>Agaricales</taxon>
        <taxon>Agaricineae</taxon>
        <taxon>Psathyrellaceae</taxon>
        <taxon>Candolleomyces</taxon>
    </lineage>
</organism>
<gene>
    <name evidence="1" type="ORF">H1R20_g5550</name>
</gene>
<evidence type="ECO:0000313" key="1">
    <source>
        <dbReference type="EMBL" id="KAJ2931471.1"/>
    </source>
</evidence>
<evidence type="ECO:0000313" key="2">
    <source>
        <dbReference type="Proteomes" id="UP001140091"/>
    </source>
</evidence>
<dbReference type="Proteomes" id="UP001140091">
    <property type="component" value="Unassembled WGS sequence"/>
</dbReference>